<dbReference type="PROSITE" id="PS00134">
    <property type="entry name" value="TRYPSIN_HIS"/>
    <property type="match status" value="1"/>
</dbReference>
<dbReference type="Proteomes" id="UP001620405">
    <property type="component" value="Unassembled WGS sequence"/>
</dbReference>
<feature type="signal peptide" evidence="2">
    <location>
        <begin position="1"/>
        <end position="35"/>
    </location>
</feature>
<accession>A0ABW8IW29</accession>
<gene>
    <name evidence="4" type="ORF">ISP13_11035</name>
</gene>
<reference evidence="4 5" key="1">
    <citation type="submission" date="2020-10" db="EMBL/GenBank/DDBJ databases">
        <title>Phylogeny of dyella-like bacteria.</title>
        <authorList>
            <person name="Fu J."/>
        </authorList>
    </citation>
    <scope>NUCLEOTIDE SEQUENCE [LARGE SCALE GENOMIC DNA]</scope>
    <source>
        <strain evidence="4 5">DHOB07</strain>
    </source>
</reference>
<evidence type="ECO:0000313" key="5">
    <source>
        <dbReference type="Proteomes" id="UP001620405"/>
    </source>
</evidence>
<keyword evidence="1 2" id="KW-0732">Signal</keyword>
<dbReference type="InterPro" id="IPR050966">
    <property type="entry name" value="Glutamyl_endopeptidase"/>
</dbReference>
<evidence type="ECO:0000313" key="4">
    <source>
        <dbReference type="EMBL" id="MFK2874067.1"/>
    </source>
</evidence>
<dbReference type="SUPFAM" id="SSF50494">
    <property type="entry name" value="Trypsin-like serine proteases"/>
    <property type="match status" value="1"/>
</dbReference>
<dbReference type="EMBL" id="JADIKG010000012">
    <property type="protein sequence ID" value="MFK2874067.1"/>
    <property type="molecule type" value="Genomic_DNA"/>
</dbReference>
<organism evidence="4 5">
    <name type="scientific">Dyella lipolytica</name>
    <dbReference type="NCBI Taxonomy" id="1867835"/>
    <lineage>
        <taxon>Bacteria</taxon>
        <taxon>Pseudomonadati</taxon>
        <taxon>Pseudomonadota</taxon>
        <taxon>Gammaproteobacteria</taxon>
        <taxon>Lysobacterales</taxon>
        <taxon>Rhodanobacteraceae</taxon>
        <taxon>Dyella</taxon>
    </lineage>
</organism>
<evidence type="ECO:0000256" key="2">
    <source>
        <dbReference type="SAM" id="SignalP"/>
    </source>
</evidence>
<dbReference type="Pfam" id="PF00089">
    <property type="entry name" value="Trypsin"/>
    <property type="match status" value="1"/>
</dbReference>
<sequence length="336" mass="36115">MKRICSKFWNKLGVRTIGWTCVALGMATAFHSAHAQQGPNGEGVTNNRMDAPIEASPIQENPSDIIEFWDEGKMKLAETSEGMPWRPLEKPFGGDQSGYVVMPEPYTEHALSKVNGMLFYRESAGKLAHCSASVILSRSKSLVLTAAHCVQAYARWKEMMVFVPAYNGAAEGAGRAPYGKWPVKQAFIPYLSAGEHEVDNDVAVLSIYPSMPFTKGSYPIEQVVGGGLAPLMTDSGDFKAVEVIGYPGAWIPGDGPYNGEQRRCVGHATDSPHGVGLFVPMCATQSGNSGGPLVLNHGGPLSPEVIGVVHNGHNYARLRPTTFGVIYPEADNAALH</sequence>
<dbReference type="InterPro" id="IPR009003">
    <property type="entry name" value="Peptidase_S1_PA"/>
</dbReference>
<dbReference type="Gene3D" id="2.40.10.10">
    <property type="entry name" value="Trypsin-like serine proteases"/>
    <property type="match status" value="2"/>
</dbReference>
<dbReference type="RefSeq" id="WP_284401214.1">
    <property type="nucleotide sequence ID" value="NZ_BSNQ01000009.1"/>
</dbReference>
<dbReference type="InterPro" id="IPR018114">
    <property type="entry name" value="TRYPSIN_HIS"/>
</dbReference>
<feature type="domain" description="Peptidase S1" evidence="3">
    <location>
        <begin position="129"/>
        <end position="220"/>
    </location>
</feature>
<dbReference type="PANTHER" id="PTHR15462:SF8">
    <property type="entry name" value="SERINE PROTEASE"/>
    <property type="match status" value="1"/>
</dbReference>
<keyword evidence="5" id="KW-1185">Reference proteome</keyword>
<dbReference type="PANTHER" id="PTHR15462">
    <property type="entry name" value="SERINE PROTEASE"/>
    <property type="match status" value="1"/>
</dbReference>
<feature type="chain" id="PRO_5045223650" evidence="2">
    <location>
        <begin position="36"/>
        <end position="336"/>
    </location>
</feature>
<comment type="caution">
    <text evidence="4">The sequence shown here is derived from an EMBL/GenBank/DDBJ whole genome shotgun (WGS) entry which is preliminary data.</text>
</comment>
<dbReference type="InterPro" id="IPR043504">
    <property type="entry name" value="Peptidase_S1_PA_chymotrypsin"/>
</dbReference>
<protein>
    <submittedName>
        <fullName evidence="4">Trypsin-like serine protease</fullName>
    </submittedName>
</protein>
<proteinExistence type="predicted"/>
<dbReference type="InterPro" id="IPR001254">
    <property type="entry name" value="Trypsin_dom"/>
</dbReference>
<evidence type="ECO:0000259" key="3">
    <source>
        <dbReference type="Pfam" id="PF00089"/>
    </source>
</evidence>
<name>A0ABW8IW29_9GAMM</name>
<evidence type="ECO:0000256" key="1">
    <source>
        <dbReference type="ARBA" id="ARBA00022729"/>
    </source>
</evidence>